<dbReference type="SUPFAM" id="SSF52833">
    <property type="entry name" value="Thioredoxin-like"/>
    <property type="match status" value="1"/>
</dbReference>
<comment type="similarity">
    <text evidence="1">Belongs to the protein disulfide isomerase family.</text>
</comment>
<reference evidence="4" key="2">
    <citation type="submission" date="2025-09" db="UniProtKB">
        <authorList>
            <consortium name="Ensembl"/>
        </authorList>
    </citation>
    <scope>IDENTIFICATION</scope>
</reference>
<organism evidence="4 5">
    <name type="scientific">Terrapene triunguis</name>
    <name type="common">Three-toed box turtle</name>
    <dbReference type="NCBI Taxonomy" id="2587831"/>
    <lineage>
        <taxon>Eukaryota</taxon>
        <taxon>Metazoa</taxon>
        <taxon>Chordata</taxon>
        <taxon>Craniata</taxon>
        <taxon>Vertebrata</taxon>
        <taxon>Euteleostomi</taxon>
        <taxon>Archelosauria</taxon>
        <taxon>Testudinata</taxon>
        <taxon>Testudines</taxon>
        <taxon>Cryptodira</taxon>
        <taxon>Durocryptodira</taxon>
        <taxon>Testudinoidea</taxon>
        <taxon>Emydidae</taxon>
        <taxon>Terrapene</taxon>
    </lineage>
</organism>
<feature type="domain" description="Thioredoxin" evidence="3">
    <location>
        <begin position="5"/>
        <end position="137"/>
    </location>
</feature>
<keyword evidence="2" id="KW-0732">Signal</keyword>
<evidence type="ECO:0000259" key="3">
    <source>
        <dbReference type="PROSITE" id="PS51352"/>
    </source>
</evidence>
<evidence type="ECO:0000256" key="1">
    <source>
        <dbReference type="ARBA" id="ARBA00006347"/>
    </source>
</evidence>
<dbReference type="PANTHER" id="PTHR45672:SF3">
    <property type="entry name" value="THIOREDOXIN DOMAIN-CONTAINING PROTEIN 5"/>
    <property type="match status" value="1"/>
</dbReference>
<dbReference type="PROSITE" id="PS51352">
    <property type="entry name" value="THIOREDOXIN_2"/>
    <property type="match status" value="1"/>
</dbReference>
<dbReference type="InterPro" id="IPR017937">
    <property type="entry name" value="Thioredoxin_CS"/>
</dbReference>
<dbReference type="GO" id="GO:0003756">
    <property type="term" value="F:protein disulfide isomerase activity"/>
    <property type="evidence" value="ECO:0007669"/>
    <property type="project" value="TreeGrafter"/>
</dbReference>
<dbReference type="InterPro" id="IPR036249">
    <property type="entry name" value="Thioredoxin-like_sf"/>
</dbReference>
<dbReference type="InParanoid" id="A0A674HSS0"/>
<accession>A0A674HSS0</accession>
<name>A0A674HSS0_9SAUR</name>
<dbReference type="Ensembl" id="ENSTMTT00000000074.1">
    <property type="protein sequence ID" value="ENSTMTP00000000071.1"/>
    <property type="gene ID" value="ENSTMTG00000000056.1"/>
</dbReference>
<dbReference type="Proteomes" id="UP000472274">
    <property type="component" value="Unplaced"/>
</dbReference>
<evidence type="ECO:0000313" key="4">
    <source>
        <dbReference type="Ensembl" id="ENSTMTP00000000071.1"/>
    </source>
</evidence>
<reference evidence="4" key="1">
    <citation type="submission" date="2025-08" db="UniProtKB">
        <authorList>
            <consortium name="Ensembl"/>
        </authorList>
    </citation>
    <scope>IDENTIFICATION</scope>
</reference>
<proteinExistence type="inferred from homology"/>
<evidence type="ECO:0000313" key="5">
    <source>
        <dbReference type="Proteomes" id="UP000472274"/>
    </source>
</evidence>
<dbReference type="GO" id="GO:0005783">
    <property type="term" value="C:endoplasmic reticulum"/>
    <property type="evidence" value="ECO:0007669"/>
    <property type="project" value="TreeGrafter"/>
</dbReference>
<protein>
    <recommendedName>
        <fullName evidence="3">Thioredoxin domain-containing protein</fullName>
    </recommendedName>
</protein>
<evidence type="ECO:0000256" key="2">
    <source>
        <dbReference type="ARBA" id="ARBA00022729"/>
    </source>
</evidence>
<sequence>MCLVTCYGVTSKGAKLERQNHELDKEHPSKRSNTIVSLAPLYAPWCGHCKNLAPTWENLSKEQFPGLTDVKIAKVDCTIEHNVCNRFSVNGYSTLLLFRAGKKGGLVGSLPVGLSSLNPAFHTWSLIVCSSCSGCQT</sequence>
<dbReference type="Gene3D" id="3.40.30.10">
    <property type="entry name" value="Glutaredoxin"/>
    <property type="match status" value="1"/>
</dbReference>
<dbReference type="AlphaFoldDB" id="A0A674HSS0"/>
<dbReference type="GeneTree" id="ENSGT00940000156920"/>
<dbReference type="InterPro" id="IPR051063">
    <property type="entry name" value="PDI"/>
</dbReference>
<dbReference type="InterPro" id="IPR013766">
    <property type="entry name" value="Thioredoxin_domain"/>
</dbReference>
<dbReference type="GO" id="GO:0006457">
    <property type="term" value="P:protein folding"/>
    <property type="evidence" value="ECO:0007669"/>
    <property type="project" value="TreeGrafter"/>
</dbReference>
<dbReference type="Pfam" id="PF00085">
    <property type="entry name" value="Thioredoxin"/>
    <property type="match status" value="1"/>
</dbReference>
<keyword evidence="5" id="KW-1185">Reference proteome</keyword>
<dbReference type="PANTHER" id="PTHR45672">
    <property type="entry name" value="PROTEIN DISULFIDE-ISOMERASE C17H9.14C-RELATED"/>
    <property type="match status" value="1"/>
</dbReference>
<dbReference type="PROSITE" id="PS00194">
    <property type="entry name" value="THIOREDOXIN_1"/>
    <property type="match status" value="1"/>
</dbReference>